<protein>
    <submittedName>
        <fullName evidence="1">Uncharacterized protein</fullName>
    </submittedName>
</protein>
<proteinExistence type="predicted"/>
<sequence>MLTRLQEYQIKLVVVRQVYYAESLRDIVTQHSAGLVSRHIQRDILRKRSKHLWTN</sequence>
<dbReference type="EMBL" id="HACG01046785">
    <property type="protein sequence ID" value="CEK93650.1"/>
    <property type="molecule type" value="Transcribed_RNA"/>
</dbReference>
<reference evidence="1" key="1">
    <citation type="submission" date="2014-12" db="EMBL/GenBank/DDBJ databases">
        <title>Insight into the proteome of Arion vulgaris.</title>
        <authorList>
            <person name="Aradska J."/>
            <person name="Bulat T."/>
            <person name="Smidak R."/>
            <person name="Sarate P."/>
            <person name="Gangsoo J."/>
            <person name="Sialana F."/>
            <person name="Bilban M."/>
            <person name="Lubec G."/>
        </authorList>
    </citation>
    <scope>NUCLEOTIDE SEQUENCE</scope>
    <source>
        <tissue evidence="1">Skin</tissue>
    </source>
</reference>
<organism evidence="1">
    <name type="scientific">Arion vulgaris</name>
    <dbReference type="NCBI Taxonomy" id="1028688"/>
    <lineage>
        <taxon>Eukaryota</taxon>
        <taxon>Metazoa</taxon>
        <taxon>Spiralia</taxon>
        <taxon>Lophotrochozoa</taxon>
        <taxon>Mollusca</taxon>
        <taxon>Gastropoda</taxon>
        <taxon>Heterobranchia</taxon>
        <taxon>Euthyneura</taxon>
        <taxon>Panpulmonata</taxon>
        <taxon>Eupulmonata</taxon>
        <taxon>Stylommatophora</taxon>
        <taxon>Helicina</taxon>
        <taxon>Arionoidea</taxon>
        <taxon>Arionidae</taxon>
        <taxon>Arion</taxon>
    </lineage>
</organism>
<name>A0A0B7BNB6_9EUPU</name>
<evidence type="ECO:0000313" key="1">
    <source>
        <dbReference type="EMBL" id="CEK93650.1"/>
    </source>
</evidence>
<dbReference type="AlphaFoldDB" id="A0A0B7BNB6"/>
<gene>
    <name evidence="1" type="primary">ORF196440</name>
</gene>
<accession>A0A0B7BNB6</accession>